<keyword evidence="3" id="KW-1003">Cell membrane</keyword>
<feature type="chain" id="PRO_5043017279" evidence="13">
    <location>
        <begin position="27"/>
        <end position="408"/>
    </location>
</feature>
<protein>
    <submittedName>
        <fullName evidence="15">FAS1 domain</fullName>
    </submittedName>
</protein>
<evidence type="ECO:0000313" key="15">
    <source>
        <dbReference type="EMBL" id="KAK6934602.1"/>
    </source>
</evidence>
<evidence type="ECO:0000256" key="6">
    <source>
        <dbReference type="ARBA" id="ARBA00022737"/>
    </source>
</evidence>
<evidence type="ECO:0000256" key="13">
    <source>
        <dbReference type="SAM" id="SignalP"/>
    </source>
</evidence>
<name>A0AAN8VW59_9MAGN</name>
<keyword evidence="7" id="KW-0654">Proteoglycan</keyword>
<evidence type="ECO:0000259" key="14">
    <source>
        <dbReference type="PROSITE" id="PS50213"/>
    </source>
</evidence>
<dbReference type="SMART" id="SM00554">
    <property type="entry name" value="FAS1"/>
    <property type="match status" value="2"/>
</dbReference>
<evidence type="ECO:0000256" key="9">
    <source>
        <dbReference type="ARBA" id="ARBA00023180"/>
    </source>
</evidence>
<keyword evidence="8" id="KW-0472">Membrane</keyword>
<dbReference type="GO" id="GO:0005886">
    <property type="term" value="C:plasma membrane"/>
    <property type="evidence" value="ECO:0007669"/>
    <property type="project" value="UniProtKB-SubCell"/>
</dbReference>
<evidence type="ECO:0000256" key="7">
    <source>
        <dbReference type="ARBA" id="ARBA00022974"/>
    </source>
</evidence>
<accession>A0AAN8VW59</accession>
<feature type="domain" description="FAS1" evidence="14">
    <location>
        <begin position="26"/>
        <end position="173"/>
    </location>
</feature>
<dbReference type="InterPro" id="IPR033254">
    <property type="entry name" value="Plant_FLA"/>
</dbReference>
<organism evidence="15 16">
    <name type="scientific">Dillenia turbinata</name>
    <dbReference type="NCBI Taxonomy" id="194707"/>
    <lineage>
        <taxon>Eukaryota</taxon>
        <taxon>Viridiplantae</taxon>
        <taxon>Streptophyta</taxon>
        <taxon>Embryophyta</taxon>
        <taxon>Tracheophyta</taxon>
        <taxon>Spermatophyta</taxon>
        <taxon>Magnoliopsida</taxon>
        <taxon>eudicotyledons</taxon>
        <taxon>Gunneridae</taxon>
        <taxon>Pentapetalae</taxon>
        <taxon>Dilleniales</taxon>
        <taxon>Dilleniaceae</taxon>
        <taxon>Dillenia</taxon>
    </lineage>
</organism>
<evidence type="ECO:0000256" key="8">
    <source>
        <dbReference type="ARBA" id="ARBA00023136"/>
    </source>
</evidence>
<dbReference type="PANTHER" id="PTHR32382:SF4">
    <property type="entry name" value="FASCICLIN-LIKE ARABINOGALACTAN PROTEIN 1"/>
    <property type="match status" value="1"/>
</dbReference>
<evidence type="ECO:0000256" key="12">
    <source>
        <dbReference type="SAM" id="MobiDB-lite"/>
    </source>
</evidence>
<dbReference type="EMBL" id="JBAMMX010000008">
    <property type="protein sequence ID" value="KAK6934602.1"/>
    <property type="molecule type" value="Genomic_DNA"/>
</dbReference>
<evidence type="ECO:0000256" key="10">
    <source>
        <dbReference type="ARBA" id="ARBA00023288"/>
    </source>
</evidence>
<keyword evidence="6" id="KW-0677">Repeat</keyword>
<reference evidence="15 16" key="1">
    <citation type="submission" date="2023-12" db="EMBL/GenBank/DDBJ databases">
        <title>A high-quality genome assembly for Dillenia turbinata (Dilleniales).</title>
        <authorList>
            <person name="Chanderbali A."/>
        </authorList>
    </citation>
    <scope>NUCLEOTIDE SEQUENCE [LARGE SCALE GENOMIC DNA]</scope>
    <source>
        <strain evidence="15">LSX21</strain>
        <tissue evidence="15">Leaf</tissue>
    </source>
</reference>
<feature type="signal peptide" evidence="13">
    <location>
        <begin position="1"/>
        <end position="26"/>
    </location>
</feature>
<dbReference type="FunFam" id="2.30.180.10:FF:000010">
    <property type="entry name" value="Fasciclin-like arabinogalactan protein 2"/>
    <property type="match status" value="1"/>
</dbReference>
<evidence type="ECO:0000256" key="11">
    <source>
        <dbReference type="ARBA" id="ARBA00024686"/>
    </source>
</evidence>
<proteinExistence type="inferred from homology"/>
<feature type="compositionally biased region" description="Pro residues" evidence="12">
    <location>
        <begin position="338"/>
        <end position="348"/>
    </location>
</feature>
<feature type="domain" description="FAS1" evidence="14">
    <location>
        <begin position="186"/>
        <end position="326"/>
    </location>
</feature>
<dbReference type="Gene3D" id="2.30.180.10">
    <property type="entry name" value="FAS1 domain"/>
    <property type="match status" value="2"/>
</dbReference>
<dbReference type="Pfam" id="PF02469">
    <property type="entry name" value="Fasciclin"/>
    <property type="match status" value="1"/>
</dbReference>
<feature type="region of interest" description="Disordered" evidence="12">
    <location>
        <begin position="336"/>
        <end position="386"/>
    </location>
</feature>
<dbReference type="SUPFAM" id="SSF82153">
    <property type="entry name" value="FAS1 domain"/>
    <property type="match status" value="2"/>
</dbReference>
<sequence>MQHNPTATAIAAATLTLFLLTTPTTANNITKILEKYPQFSIFNHYLTVTHLAADINSRQTITVCVVEDKDMSDLLSKNLPINTIQNILSLHVLLDYYGAKKLHEITNGTALAATLYQATGSAPGASGFVNITDFKAGKVGFSAVDSPTTDAFFVKSVDEIPYNLSVIQISQILQSAEASAPTPSPAEMNLTSLMSKQGCKVFADTLSNSSDALKAFEDNIEGGLSVFCPADDVFKQFLPKFKNLTADEQTSLLCYHGIPVYQSMSMLKSNNGVMNTLATNGANKFDFVVQNDGQDITLQTKIVTAKITGTLVDEDPLVIYTVDKVLLPKELFKAEAPTPAPAPAPAAAPPKKSKSGKGKGNYASPPQPESPDSQPSDQVADQKGDAGFNGGRFVAAVALSLWLGLLSP</sequence>
<dbReference type="InterPro" id="IPR036378">
    <property type="entry name" value="FAS1_dom_sf"/>
</dbReference>
<dbReference type="FunFam" id="2.30.180.10:FF:000008">
    <property type="entry name" value="Fasciclin-like arabinogalactan protein 10"/>
    <property type="match status" value="1"/>
</dbReference>
<keyword evidence="9" id="KW-0325">Glycoprotein</keyword>
<keyword evidence="4" id="KW-0336">GPI-anchor</keyword>
<comment type="function">
    <text evidence="11">May be a cell surface adhesion protein.</text>
</comment>
<comment type="caution">
    <text evidence="15">The sequence shown here is derived from an EMBL/GenBank/DDBJ whole genome shotgun (WGS) entry which is preliminary data.</text>
</comment>
<dbReference type="AlphaFoldDB" id="A0AAN8VW59"/>
<dbReference type="GO" id="GO:0098552">
    <property type="term" value="C:side of membrane"/>
    <property type="evidence" value="ECO:0007669"/>
    <property type="project" value="UniProtKB-KW"/>
</dbReference>
<dbReference type="PROSITE" id="PS50213">
    <property type="entry name" value="FAS1"/>
    <property type="match status" value="2"/>
</dbReference>
<keyword evidence="10" id="KW-0449">Lipoprotein</keyword>
<gene>
    <name evidence="15" type="ORF">RJ641_034757</name>
</gene>
<evidence type="ECO:0000256" key="4">
    <source>
        <dbReference type="ARBA" id="ARBA00022622"/>
    </source>
</evidence>
<keyword evidence="16" id="KW-1185">Reference proteome</keyword>
<evidence type="ECO:0000256" key="1">
    <source>
        <dbReference type="ARBA" id="ARBA00004609"/>
    </source>
</evidence>
<dbReference type="InterPro" id="IPR000782">
    <property type="entry name" value="FAS1_domain"/>
</dbReference>
<dbReference type="PANTHER" id="PTHR32382">
    <property type="entry name" value="FASCICLIN-LIKE ARABINOGALACTAN PROTEIN"/>
    <property type="match status" value="1"/>
</dbReference>
<comment type="similarity">
    <text evidence="2">Belongs to the fasciclin-like AGP family.</text>
</comment>
<comment type="subcellular location">
    <subcellularLocation>
        <location evidence="1">Cell membrane</location>
        <topology evidence="1">Lipid-anchor</topology>
        <topology evidence="1">GPI-anchor</topology>
    </subcellularLocation>
</comment>
<evidence type="ECO:0000256" key="5">
    <source>
        <dbReference type="ARBA" id="ARBA00022729"/>
    </source>
</evidence>
<evidence type="ECO:0000256" key="3">
    <source>
        <dbReference type="ARBA" id="ARBA00022475"/>
    </source>
</evidence>
<evidence type="ECO:0000256" key="2">
    <source>
        <dbReference type="ARBA" id="ARBA00007843"/>
    </source>
</evidence>
<dbReference type="Proteomes" id="UP001370490">
    <property type="component" value="Unassembled WGS sequence"/>
</dbReference>
<keyword evidence="5 13" id="KW-0732">Signal</keyword>
<evidence type="ECO:0000313" key="16">
    <source>
        <dbReference type="Proteomes" id="UP001370490"/>
    </source>
</evidence>